<evidence type="ECO:0000313" key="22">
    <source>
        <dbReference type="EMBL" id="PLW69461.1"/>
    </source>
</evidence>
<dbReference type="InterPro" id="IPR001789">
    <property type="entry name" value="Sig_transdc_resp-reg_receiver"/>
</dbReference>
<dbReference type="CDD" id="cd00082">
    <property type="entry name" value="HisKA"/>
    <property type="match status" value="1"/>
</dbReference>
<dbReference type="GO" id="GO:0005524">
    <property type="term" value="F:ATP binding"/>
    <property type="evidence" value="ECO:0007669"/>
    <property type="project" value="UniProtKB-KW"/>
</dbReference>
<keyword evidence="10" id="KW-0067">ATP-binding</keyword>
<dbReference type="CDD" id="cd16922">
    <property type="entry name" value="HATPase_EvgS-ArcB-TorS-like"/>
    <property type="match status" value="1"/>
</dbReference>
<evidence type="ECO:0000256" key="1">
    <source>
        <dbReference type="ARBA" id="ARBA00000085"/>
    </source>
</evidence>
<dbReference type="CDD" id="cd17546">
    <property type="entry name" value="REC_hyHK_CKI1_RcsC-like"/>
    <property type="match status" value="1"/>
</dbReference>
<keyword evidence="13 17" id="KW-0472">Membrane</keyword>
<dbReference type="SMART" id="SM00387">
    <property type="entry name" value="HATPase_c"/>
    <property type="match status" value="1"/>
</dbReference>
<feature type="coiled-coil region" evidence="16">
    <location>
        <begin position="357"/>
        <end position="384"/>
    </location>
</feature>
<evidence type="ECO:0000256" key="13">
    <source>
        <dbReference type="ARBA" id="ARBA00023136"/>
    </source>
</evidence>
<sequence>MLCPVTGKGIKRGGIILERPGIRESLSRKLVLIFLIIAAALALAAVAVTYFLVLPAFVNFEKEQSLASLNRVETVLHAQLDTLTGASLEYSAWDDIYEHVQSPGEAPDYFDFLTEGDYWSDINIEIMMFLDREGRLVWGRMIDPEQSTDLPLQEHVPQQPEPDHPLLAHASTDSRIKGFINTPRGILMMGSTPILRSDRTGPIMGTVVIGRLLTAERIADIEQAVSVDVSAHLIPDAGLSDAARLDYESLVSSGVPIATERGETHTFSRKVVRDLYGAPLMLIETSQPNQISTIGSNSVNTALCFLLVVILLFTFSGWWILRRLVISPLLVLGDHIASVRESGDLSVRFGSDRKDELGHLASEFDALTQELSETQRQRDDAESVSRAKSQFLMSISHEIRTPMNGVIGMTDALLRMDLPENSLRLLSQVKSSGRILLNIIDDILDFSTVSAGQAIVEKERFSLRQMVSDVNSAVADSAQRKGVEYLCRFDSSLPESALGDQQKIKQVLINLIGNAIKFTHAGEVALAVSSEVETVQGRDGVTVLNFTVSDTGIGIPAPSLSAIFESFSQVDNGPGREYGGTGLGLSISKALVEAMGGEIQVSSEYGVGSTFQFTVPVSETIAAVDDGERASVCAGLRALIVDGYPGTRDLVASLLAELGAVADTVASTAEAIVALEAASHEGRQYDLLLVDNQQSNPDSAAFTAALPDGSLAAGAAVILLCNVTDECQVETQVGRIDACLPKPILRDDLLDAIITGRNSDGAAAKPGENRAGQRPQLLIDVLVAEDNEVNQELITFELSEIGARYVLVSNGIEALNELAKGAFDIILMDCHMPGMDGFAATKRIRAMKITDKRGSPVPIVAMTASAGEDDQKHCIAVGMDAYISKPYEFENLLGTISRLLHDTGQFDSVLDAAPLASMRELSSDRVDVLGRLIDVYLESSPPLVSQIGEAIAAGDAEAVRMGAHKLKSSSATLGASMVASLARDLEYLGRDNQIEECADVFSSLARAIEAAYSALEKEKSRSATPA</sequence>
<dbReference type="Gene3D" id="1.10.287.130">
    <property type="match status" value="1"/>
</dbReference>
<comment type="catalytic activity">
    <reaction evidence="1">
        <text>ATP + protein L-histidine = ADP + protein N-phospho-L-histidine.</text>
        <dbReference type="EC" id="2.7.13.3"/>
    </reaction>
</comment>
<dbReference type="InterPro" id="IPR036641">
    <property type="entry name" value="HPT_dom_sf"/>
</dbReference>
<dbReference type="PROSITE" id="PS50885">
    <property type="entry name" value="HAMP"/>
    <property type="match status" value="1"/>
</dbReference>
<feature type="domain" description="Histidine kinase" evidence="18">
    <location>
        <begin position="394"/>
        <end position="619"/>
    </location>
</feature>
<feature type="domain" description="HAMP" evidence="20">
    <location>
        <begin position="323"/>
        <end position="376"/>
    </location>
</feature>
<dbReference type="PRINTS" id="PR00344">
    <property type="entry name" value="BCTRLSENSOR"/>
</dbReference>
<dbReference type="FunFam" id="3.30.565.10:FF:000010">
    <property type="entry name" value="Sensor histidine kinase RcsC"/>
    <property type="match status" value="1"/>
</dbReference>
<evidence type="ECO:0000259" key="19">
    <source>
        <dbReference type="PROSITE" id="PS50110"/>
    </source>
</evidence>
<evidence type="ECO:0000256" key="4">
    <source>
        <dbReference type="ARBA" id="ARBA00022475"/>
    </source>
</evidence>
<dbReference type="Pfam" id="PF05228">
    <property type="entry name" value="CHASE4"/>
    <property type="match status" value="1"/>
</dbReference>
<dbReference type="GO" id="GO:0005886">
    <property type="term" value="C:plasma membrane"/>
    <property type="evidence" value="ECO:0007669"/>
    <property type="project" value="UniProtKB-SubCell"/>
</dbReference>
<keyword evidence="23" id="KW-1185">Reference proteome</keyword>
<evidence type="ECO:0000256" key="6">
    <source>
        <dbReference type="ARBA" id="ARBA00022679"/>
    </source>
</evidence>
<dbReference type="CDD" id="cd06225">
    <property type="entry name" value="HAMP"/>
    <property type="match status" value="1"/>
</dbReference>
<dbReference type="Pfam" id="PF02518">
    <property type="entry name" value="HATPase_c"/>
    <property type="match status" value="1"/>
</dbReference>
<comment type="caution">
    <text evidence="22">The sequence shown here is derived from an EMBL/GenBank/DDBJ whole genome shotgun (WGS) entry which is preliminary data.</text>
</comment>
<dbReference type="SUPFAM" id="SSF158472">
    <property type="entry name" value="HAMP domain-like"/>
    <property type="match status" value="1"/>
</dbReference>
<proteinExistence type="predicted"/>
<evidence type="ECO:0000256" key="3">
    <source>
        <dbReference type="ARBA" id="ARBA00012438"/>
    </source>
</evidence>
<evidence type="ECO:0000259" key="20">
    <source>
        <dbReference type="PROSITE" id="PS50885"/>
    </source>
</evidence>
<keyword evidence="6" id="KW-0808">Transferase</keyword>
<dbReference type="Pfam" id="PF00672">
    <property type="entry name" value="HAMP"/>
    <property type="match status" value="1"/>
</dbReference>
<evidence type="ECO:0000256" key="17">
    <source>
        <dbReference type="SAM" id="Phobius"/>
    </source>
</evidence>
<feature type="domain" description="HPt" evidence="21">
    <location>
        <begin position="925"/>
        <end position="1018"/>
    </location>
</feature>
<dbReference type="InterPro" id="IPR003594">
    <property type="entry name" value="HATPase_dom"/>
</dbReference>
<dbReference type="Gene3D" id="3.40.50.2300">
    <property type="match status" value="2"/>
</dbReference>
<dbReference type="PANTHER" id="PTHR45339:SF1">
    <property type="entry name" value="HYBRID SIGNAL TRANSDUCTION HISTIDINE KINASE J"/>
    <property type="match status" value="1"/>
</dbReference>
<dbReference type="InterPro" id="IPR004358">
    <property type="entry name" value="Sig_transdc_His_kin-like_C"/>
</dbReference>
<protein>
    <recommendedName>
        <fullName evidence="3">histidine kinase</fullName>
        <ecNumber evidence="3">2.7.13.3</ecNumber>
    </recommendedName>
</protein>
<evidence type="ECO:0000259" key="18">
    <source>
        <dbReference type="PROSITE" id="PS50109"/>
    </source>
</evidence>
<dbReference type="SMART" id="SM00073">
    <property type="entry name" value="HPT"/>
    <property type="match status" value="1"/>
</dbReference>
<feature type="modified residue" description="Phosphohistidine" evidence="14">
    <location>
        <position position="964"/>
    </location>
</feature>
<dbReference type="AlphaFoldDB" id="A0A2N5X4Q4"/>
<evidence type="ECO:0000256" key="12">
    <source>
        <dbReference type="ARBA" id="ARBA00023012"/>
    </source>
</evidence>
<evidence type="ECO:0000256" key="14">
    <source>
        <dbReference type="PROSITE-ProRule" id="PRU00110"/>
    </source>
</evidence>
<comment type="subcellular location">
    <subcellularLocation>
        <location evidence="2">Cell membrane</location>
        <topology evidence="2">Multi-pass membrane protein</topology>
    </subcellularLocation>
</comment>
<dbReference type="OrthoDB" id="6187449at2"/>
<feature type="transmembrane region" description="Helical" evidence="17">
    <location>
        <begin position="302"/>
        <end position="321"/>
    </location>
</feature>
<evidence type="ECO:0000256" key="7">
    <source>
        <dbReference type="ARBA" id="ARBA00022692"/>
    </source>
</evidence>
<dbReference type="Pfam" id="PF00072">
    <property type="entry name" value="Response_reg"/>
    <property type="match status" value="1"/>
</dbReference>
<feature type="transmembrane region" description="Helical" evidence="17">
    <location>
        <begin position="30"/>
        <end position="53"/>
    </location>
</feature>
<dbReference type="Gene3D" id="6.10.340.10">
    <property type="match status" value="1"/>
</dbReference>
<dbReference type="EMBL" id="PKUS01000007">
    <property type="protein sequence ID" value="PLW69461.1"/>
    <property type="molecule type" value="Genomic_DNA"/>
</dbReference>
<dbReference type="Proteomes" id="UP000235005">
    <property type="component" value="Unassembled WGS sequence"/>
</dbReference>
<organism evidence="22 23">
    <name type="scientific">Pseudohalioglobus lutimaris</name>
    <dbReference type="NCBI Taxonomy" id="1737061"/>
    <lineage>
        <taxon>Bacteria</taxon>
        <taxon>Pseudomonadati</taxon>
        <taxon>Pseudomonadota</taxon>
        <taxon>Gammaproteobacteria</taxon>
        <taxon>Cellvibrionales</taxon>
        <taxon>Halieaceae</taxon>
        <taxon>Pseudohalioglobus</taxon>
    </lineage>
</organism>
<dbReference type="InterPro" id="IPR007892">
    <property type="entry name" value="CHASE4"/>
</dbReference>
<dbReference type="InterPro" id="IPR011006">
    <property type="entry name" value="CheY-like_superfamily"/>
</dbReference>
<evidence type="ECO:0000256" key="2">
    <source>
        <dbReference type="ARBA" id="ARBA00004651"/>
    </source>
</evidence>
<evidence type="ECO:0000256" key="15">
    <source>
        <dbReference type="PROSITE-ProRule" id="PRU00169"/>
    </source>
</evidence>
<feature type="modified residue" description="4-aspartylphosphate" evidence="15">
    <location>
        <position position="829"/>
    </location>
</feature>
<keyword evidence="16" id="KW-0175">Coiled coil</keyword>
<evidence type="ECO:0000256" key="11">
    <source>
        <dbReference type="ARBA" id="ARBA00022989"/>
    </source>
</evidence>
<dbReference type="InterPro" id="IPR005467">
    <property type="entry name" value="His_kinase_dom"/>
</dbReference>
<dbReference type="Gene3D" id="3.30.565.10">
    <property type="entry name" value="Histidine kinase-like ATPase, C-terminal domain"/>
    <property type="match status" value="1"/>
</dbReference>
<dbReference type="EC" id="2.7.13.3" evidence="3"/>
<keyword evidence="12" id="KW-0902">Two-component regulatory system</keyword>
<reference evidence="22 23" key="1">
    <citation type="submission" date="2018-01" db="EMBL/GenBank/DDBJ databases">
        <title>The draft genome sequence of Halioglobus lutimaris HF004.</title>
        <authorList>
            <person name="Du Z.-J."/>
            <person name="Shi M.-J."/>
        </authorList>
    </citation>
    <scope>NUCLEOTIDE SEQUENCE [LARGE SCALE GENOMIC DNA]</scope>
    <source>
        <strain evidence="22 23">HF004</strain>
    </source>
</reference>
<dbReference type="InterPro" id="IPR008207">
    <property type="entry name" value="Sig_transdc_His_kin_Hpt_dom"/>
</dbReference>
<keyword evidence="9" id="KW-0418">Kinase</keyword>
<dbReference type="PROSITE" id="PS50109">
    <property type="entry name" value="HIS_KIN"/>
    <property type="match status" value="1"/>
</dbReference>
<accession>A0A2N5X4Q4</accession>
<evidence type="ECO:0000313" key="23">
    <source>
        <dbReference type="Proteomes" id="UP000235005"/>
    </source>
</evidence>
<feature type="domain" description="Response regulatory" evidence="19">
    <location>
        <begin position="637"/>
        <end position="757"/>
    </location>
</feature>
<dbReference type="SUPFAM" id="SSF47226">
    <property type="entry name" value="Histidine-containing phosphotransfer domain, HPT domain"/>
    <property type="match status" value="1"/>
</dbReference>
<name>A0A2N5X4Q4_9GAMM</name>
<feature type="modified residue" description="4-aspartylphosphate" evidence="15">
    <location>
        <position position="691"/>
    </location>
</feature>
<dbReference type="PROSITE" id="PS50894">
    <property type="entry name" value="HPT"/>
    <property type="match status" value="1"/>
</dbReference>
<dbReference type="InterPro" id="IPR036890">
    <property type="entry name" value="HATPase_C_sf"/>
</dbReference>
<evidence type="ECO:0000256" key="16">
    <source>
        <dbReference type="SAM" id="Coils"/>
    </source>
</evidence>
<dbReference type="SUPFAM" id="SSF55874">
    <property type="entry name" value="ATPase domain of HSP90 chaperone/DNA topoisomerase II/histidine kinase"/>
    <property type="match status" value="1"/>
</dbReference>
<keyword evidence="7 17" id="KW-0812">Transmembrane</keyword>
<gene>
    <name evidence="22" type="ORF">C0039_08015</name>
</gene>
<dbReference type="InterPro" id="IPR003661">
    <property type="entry name" value="HisK_dim/P_dom"/>
</dbReference>
<evidence type="ECO:0000256" key="10">
    <source>
        <dbReference type="ARBA" id="ARBA00022840"/>
    </source>
</evidence>
<dbReference type="SUPFAM" id="SSF52172">
    <property type="entry name" value="CheY-like"/>
    <property type="match status" value="2"/>
</dbReference>
<dbReference type="SUPFAM" id="SSF47384">
    <property type="entry name" value="Homodimeric domain of signal transducing histidine kinase"/>
    <property type="match status" value="1"/>
</dbReference>
<keyword evidence="8" id="KW-0547">Nucleotide-binding</keyword>
<evidence type="ECO:0000259" key="21">
    <source>
        <dbReference type="PROSITE" id="PS50894"/>
    </source>
</evidence>
<dbReference type="Pfam" id="PF00512">
    <property type="entry name" value="HisKA"/>
    <property type="match status" value="1"/>
</dbReference>
<dbReference type="PANTHER" id="PTHR45339">
    <property type="entry name" value="HYBRID SIGNAL TRANSDUCTION HISTIDINE KINASE J"/>
    <property type="match status" value="1"/>
</dbReference>
<feature type="domain" description="Response regulatory" evidence="19">
    <location>
        <begin position="780"/>
        <end position="900"/>
    </location>
</feature>
<evidence type="ECO:0000256" key="5">
    <source>
        <dbReference type="ARBA" id="ARBA00022553"/>
    </source>
</evidence>
<dbReference type="InterPro" id="IPR036097">
    <property type="entry name" value="HisK_dim/P_sf"/>
</dbReference>
<keyword evidence="11 17" id="KW-1133">Transmembrane helix</keyword>
<dbReference type="SMART" id="SM00304">
    <property type="entry name" value="HAMP"/>
    <property type="match status" value="1"/>
</dbReference>
<dbReference type="GO" id="GO:0000155">
    <property type="term" value="F:phosphorelay sensor kinase activity"/>
    <property type="evidence" value="ECO:0007669"/>
    <property type="project" value="InterPro"/>
</dbReference>
<evidence type="ECO:0000256" key="8">
    <source>
        <dbReference type="ARBA" id="ARBA00022741"/>
    </source>
</evidence>
<evidence type="ECO:0000256" key="9">
    <source>
        <dbReference type="ARBA" id="ARBA00022777"/>
    </source>
</evidence>
<keyword evidence="5 15" id="KW-0597">Phosphoprotein</keyword>
<dbReference type="InterPro" id="IPR003660">
    <property type="entry name" value="HAMP_dom"/>
</dbReference>
<dbReference type="SMART" id="SM00388">
    <property type="entry name" value="HisKA"/>
    <property type="match status" value="1"/>
</dbReference>
<dbReference type="SMART" id="SM00448">
    <property type="entry name" value="REC"/>
    <property type="match status" value="2"/>
</dbReference>
<keyword evidence="4" id="KW-1003">Cell membrane</keyword>
<dbReference type="Gene3D" id="1.20.120.160">
    <property type="entry name" value="HPT domain"/>
    <property type="match status" value="1"/>
</dbReference>
<dbReference type="PROSITE" id="PS50110">
    <property type="entry name" value="RESPONSE_REGULATORY"/>
    <property type="match status" value="2"/>
</dbReference>
<dbReference type="Pfam" id="PF01627">
    <property type="entry name" value="Hpt"/>
    <property type="match status" value="1"/>
</dbReference>